<feature type="domain" description="HTH lysR-type" evidence="5">
    <location>
        <begin position="5"/>
        <end position="63"/>
    </location>
</feature>
<evidence type="ECO:0000256" key="1">
    <source>
        <dbReference type="ARBA" id="ARBA00009437"/>
    </source>
</evidence>
<dbReference type="Pfam" id="PF03466">
    <property type="entry name" value="LysR_substrate"/>
    <property type="match status" value="1"/>
</dbReference>
<gene>
    <name evidence="6" type="ORF">H9K76_07805</name>
</gene>
<dbReference type="InterPro" id="IPR058163">
    <property type="entry name" value="LysR-type_TF_proteobact-type"/>
</dbReference>
<dbReference type="InterPro" id="IPR005119">
    <property type="entry name" value="LysR_subst-bd"/>
</dbReference>
<dbReference type="SUPFAM" id="SSF53850">
    <property type="entry name" value="Periplasmic binding protein-like II"/>
    <property type="match status" value="1"/>
</dbReference>
<dbReference type="GO" id="GO:0006351">
    <property type="term" value="P:DNA-templated transcription"/>
    <property type="evidence" value="ECO:0007669"/>
    <property type="project" value="TreeGrafter"/>
</dbReference>
<dbReference type="InterPro" id="IPR036388">
    <property type="entry name" value="WH-like_DNA-bd_sf"/>
</dbReference>
<proteinExistence type="inferred from homology"/>
<dbReference type="Gene3D" id="1.10.10.10">
    <property type="entry name" value="Winged helix-like DNA-binding domain superfamily/Winged helix DNA-binding domain"/>
    <property type="match status" value="1"/>
</dbReference>
<dbReference type="EMBL" id="CP060714">
    <property type="protein sequence ID" value="QNN58710.1"/>
    <property type="molecule type" value="Genomic_DNA"/>
</dbReference>
<dbReference type="Pfam" id="PF00126">
    <property type="entry name" value="HTH_1"/>
    <property type="match status" value="1"/>
</dbReference>
<dbReference type="Proteomes" id="UP000515811">
    <property type="component" value="Chromosome"/>
</dbReference>
<dbReference type="KEGG" id="drg:H9K76_07805"/>
<evidence type="ECO:0000256" key="2">
    <source>
        <dbReference type="ARBA" id="ARBA00023015"/>
    </source>
</evidence>
<keyword evidence="2" id="KW-0805">Transcription regulation</keyword>
<evidence type="ECO:0000256" key="4">
    <source>
        <dbReference type="ARBA" id="ARBA00023163"/>
    </source>
</evidence>
<evidence type="ECO:0000313" key="6">
    <source>
        <dbReference type="EMBL" id="QNN58710.1"/>
    </source>
</evidence>
<comment type="similarity">
    <text evidence="1">Belongs to the LysR transcriptional regulatory family.</text>
</comment>
<dbReference type="InterPro" id="IPR036390">
    <property type="entry name" value="WH_DNA-bd_sf"/>
</dbReference>
<dbReference type="GO" id="GO:0003700">
    <property type="term" value="F:DNA-binding transcription factor activity"/>
    <property type="evidence" value="ECO:0007669"/>
    <property type="project" value="InterPro"/>
</dbReference>
<dbReference type="GO" id="GO:0043565">
    <property type="term" value="F:sequence-specific DNA binding"/>
    <property type="evidence" value="ECO:0007669"/>
    <property type="project" value="TreeGrafter"/>
</dbReference>
<protein>
    <submittedName>
        <fullName evidence="6">LysR family transcriptional regulator</fullName>
    </submittedName>
</protein>
<dbReference type="RefSeq" id="WP_187599316.1">
    <property type="nucleotide sequence ID" value="NZ_CP060714.1"/>
</dbReference>
<name>A0A7G9RSY5_9BURK</name>
<evidence type="ECO:0000256" key="3">
    <source>
        <dbReference type="ARBA" id="ARBA00023125"/>
    </source>
</evidence>
<dbReference type="PROSITE" id="PS50931">
    <property type="entry name" value="HTH_LYSR"/>
    <property type="match status" value="1"/>
</dbReference>
<keyword evidence="7" id="KW-1185">Reference proteome</keyword>
<dbReference type="PRINTS" id="PR00039">
    <property type="entry name" value="HTHLYSR"/>
</dbReference>
<dbReference type="SUPFAM" id="SSF46785">
    <property type="entry name" value="Winged helix' DNA-binding domain"/>
    <property type="match status" value="1"/>
</dbReference>
<dbReference type="PANTHER" id="PTHR30537">
    <property type="entry name" value="HTH-TYPE TRANSCRIPTIONAL REGULATOR"/>
    <property type="match status" value="1"/>
</dbReference>
<evidence type="ECO:0000259" key="5">
    <source>
        <dbReference type="PROSITE" id="PS50931"/>
    </source>
</evidence>
<dbReference type="AlphaFoldDB" id="A0A7G9RSY5"/>
<organism evidence="6 7">
    <name type="scientific">Diaphorobacter ruginosibacter</name>
    <dbReference type="NCBI Taxonomy" id="1715720"/>
    <lineage>
        <taxon>Bacteria</taxon>
        <taxon>Pseudomonadati</taxon>
        <taxon>Pseudomonadota</taxon>
        <taxon>Betaproteobacteria</taxon>
        <taxon>Burkholderiales</taxon>
        <taxon>Comamonadaceae</taxon>
        <taxon>Diaphorobacter</taxon>
    </lineage>
</organism>
<dbReference type="InterPro" id="IPR000847">
    <property type="entry name" value="LysR_HTH_N"/>
</dbReference>
<dbReference type="PANTHER" id="PTHR30537:SF74">
    <property type="entry name" value="HTH-TYPE TRANSCRIPTIONAL REGULATOR TRPI"/>
    <property type="match status" value="1"/>
</dbReference>
<keyword evidence="3" id="KW-0238">DNA-binding</keyword>
<keyword evidence="4" id="KW-0804">Transcription</keyword>
<dbReference type="Gene3D" id="3.40.190.10">
    <property type="entry name" value="Periplasmic binding protein-like II"/>
    <property type="match status" value="2"/>
</dbReference>
<reference evidence="6 7" key="1">
    <citation type="submission" date="2020-08" db="EMBL/GenBank/DDBJ databases">
        <title>Genome sequence of Diaphorobacter ruginosibacter DSM 27467T.</title>
        <authorList>
            <person name="Hyun D.-W."/>
            <person name="Bae J.-W."/>
        </authorList>
    </citation>
    <scope>NUCLEOTIDE SEQUENCE [LARGE SCALE GENOMIC DNA]</scope>
    <source>
        <strain evidence="6 7">DSM 27467</strain>
    </source>
</reference>
<accession>A0A7G9RSY5</accession>
<sequence>MPSRPPLNSLHIFCVAVREGGFRQAAQALCVTPGAISRQIQQLEERVGYPLFERGAGINCLPTPAGRQLYGRVADKLAAVVEAVEGNTHPRTTHVLVDTSVTLAMHWLIPQLRGFSERHPHIQVQVRTTDGDIDPSTSAQVFIRRDPSELRGLPHEDFMLEHSVMVASPALLPSRRQGANARRRWIEGMPRIGAKSRPDLWNRWDAFSGSSGLRLEPTLFFDNTVLAIQAAAQGLGICIVPEIFVKSFLDSQTLHPVFAERITTGSYSVAVARGKESLRVRTFIDWMREVSHLASSGVASAR</sequence>
<evidence type="ECO:0000313" key="7">
    <source>
        <dbReference type="Proteomes" id="UP000515811"/>
    </source>
</evidence>